<evidence type="ECO:0008006" key="6">
    <source>
        <dbReference type="Google" id="ProtNLM"/>
    </source>
</evidence>
<keyword evidence="1" id="KW-0732">Signal</keyword>
<proteinExistence type="predicted"/>
<evidence type="ECO:0000256" key="1">
    <source>
        <dbReference type="SAM" id="SignalP"/>
    </source>
</evidence>
<feature type="chain" id="PRO_5044621597" description="DUF4412 domain-containing protein" evidence="1">
    <location>
        <begin position="24"/>
        <end position="209"/>
    </location>
</feature>
<dbReference type="RefSeq" id="WP_034218488.1">
    <property type="nucleotide sequence ID" value="NZ_CP043857.1"/>
</dbReference>
<evidence type="ECO:0000313" key="5">
    <source>
        <dbReference type="Proteomes" id="UP000509513"/>
    </source>
</evidence>
<feature type="signal peptide" evidence="1">
    <location>
        <begin position="1"/>
        <end position="23"/>
    </location>
</feature>
<dbReference type="STRING" id="1442598.GCA_000522465_00681"/>
<organism evidence="2 5">
    <name type="scientific">Aliarcobacter cibarius</name>
    <dbReference type="NCBI Taxonomy" id="255507"/>
    <lineage>
        <taxon>Bacteria</taxon>
        <taxon>Pseudomonadati</taxon>
        <taxon>Campylobacterota</taxon>
        <taxon>Epsilonproteobacteria</taxon>
        <taxon>Campylobacterales</taxon>
        <taxon>Arcobacteraceae</taxon>
        <taxon>Aliarcobacter</taxon>
    </lineage>
</organism>
<dbReference type="EMBL" id="CP054051">
    <property type="protein sequence ID" value="QKJ26724.1"/>
    <property type="molecule type" value="Genomic_DNA"/>
</dbReference>
<sequence>MYKKFIFSSILFASSMFAAQSKAYDVKSGIIEYAIVAESQNKKDYIKGSSKLYFKDFGDLEITDTTMIQKVFEEEEKEREIVKISKDTMFIVNFDDQMIYSSKVAADENGSSRLLLNKENLQKMGATFIGTEVVLGYKCDVWQLGDDRIWSYNGVPLRQISKSSSGMQMEEAKIANFNIDIKDDKFKLPNFPVKQMDEIFINEDGEGDF</sequence>
<dbReference type="EMBL" id="VBUC01000016">
    <property type="protein sequence ID" value="TLS98301.1"/>
    <property type="molecule type" value="Genomic_DNA"/>
</dbReference>
<dbReference type="Proteomes" id="UP000305417">
    <property type="component" value="Unassembled WGS sequence"/>
</dbReference>
<dbReference type="Proteomes" id="UP000509513">
    <property type="component" value="Chromosome"/>
</dbReference>
<dbReference type="AlphaFoldDB" id="A0A5J6RFQ7"/>
<reference evidence="2 5" key="2">
    <citation type="submission" date="2020-05" db="EMBL/GenBank/DDBJ databases">
        <title>Complete genome sequencing of Campylobacter and Arcobacter type strains.</title>
        <authorList>
            <person name="Miller W.G."/>
            <person name="Yee E."/>
        </authorList>
    </citation>
    <scope>NUCLEOTIDE SEQUENCE [LARGE SCALE GENOMIC DNA]</scope>
    <source>
        <strain evidence="2 5">LMG 21996</strain>
    </source>
</reference>
<protein>
    <recommendedName>
        <fullName evidence="6">DUF4412 domain-containing protein</fullName>
    </recommendedName>
</protein>
<dbReference type="KEGG" id="acib:ACBT_0793"/>
<keyword evidence="4" id="KW-1185">Reference proteome</keyword>
<evidence type="ECO:0000313" key="4">
    <source>
        <dbReference type="Proteomes" id="UP000305417"/>
    </source>
</evidence>
<evidence type="ECO:0000313" key="3">
    <source>
        <dbReference type="EMBL" id="TLS98301.1"/>
    </source>
</evidence>
<evidence type="ECO:0000313" key="2">
    <source>
        <dbReference type="EMBL" id="QKJ26724.1"/>
    </source>
</evidence>
<reference evidence="3 4" key="1">
    <citation type="submission" date="2019-05" db="EMBL/GenBank/DDBJ databases">
        <title>Arcobacter cibarius and Arcobacter thereius providing challenges in identification an antibiotic susceptibility and Quinolone resistance.</title>
        <authorList>
            <person name="Busch A."/>
            <person name="Hanel I."/>
            <person name="Hotzel H."/>
            <person name="Tomaso H."/>
        </authorList>
    </citation>
    <scope>NUCLEOTIDE SEQUENCE [LARGE SCALE GENOMIC DNA]</scope>
    <source>
        <strain evidence="3 4">16CS0831-2</strain>
    </source>
</reference>
<accession>A0A5J6RFQ7</accession>
<gene>
    <name evidence="2" type="ORF">ACBT_0793</name>
    <name evidence="3" type="ORF">FE247_07485</name>
</gene>
<name>A0A5J6RFQ7_9BACT</name>
<dbReference type="OrthoDB" id="5372426at2"/>